<evidence type="ECO:0000313" key="3">
    <source>
        <dbReference type="Proteomes" id="UP000664521"/>
    </source>
</evidence>
<dbReference type="OrthoDB" id="5401654at2759"/>
<feature type="region of interest" description="Disordered" evidence="1">
    <location>
        <begin position="293"/>
        <end position="352"/>
    </location>
</feature>
<accession>A0A8H3IYV7</accession>
<dbReference type="PANTHER" id="PTHR39610:SF1">
    <property type="match status" value="1"/>
</dbReference>
<evidence type="ECO:0000313" key="2">
    <source>
        <dbReference type="EMBL" id="CAF9933624.1"/>
    </source>
</evidence>
<organism evidence="2 3">
    <name type="scientific">Heterodermia speciosa</name>
    <dbReference type="NCBI Taxonomy" id="116794"/>
    <lineage>
        <taxon>Eukaryota</taxon>
        <taxon>Fungi</taxon>
        <taxon>Dikarya</taxon>
        <taxon>Ascomycota</taxon>
        <taxon>Pezizomycotina</taxon>
        <taxon>Lecanoromycetes</taxon>
        <taxon>OSLEUM clade</taxon>
        <taxon>Lecanoromycetidae</taxon>
        <taxon>Caliciales</taxon>
        <taxon>Physciaceae</taxon>
        <taxon>Heterodermia</taxon>
    </lineage>
</organism>
<feature type="compositionally biased region" description="Polar residues" evidence="1">
    <location>
        <begin position="48"/>
        <end position="58"/>
    </location>
</feature>
<name>A0A8H3IYV7_9LECA</name>
<protein>
    <submittedName>
        <fullName evidence="2">Uncharacterized protein</fullName>
    </submittedName>
</protein>
<dbReference type="EMBL" id="CAJPDS010000069">
    <property type="protein sequence ID" value="CAF9933624.1"/>
    <property type="molecule type" value="Genomic_DNA"/>
</dbReference>
<feature type="compositionally biased region" description="Polar residues" evidence="1">
    <location>
        <begin position="7"/>
        <end position="24"/>
    </location>
</feature>
<evidence type="ECO:0000256" key="1">
    <source>
        <dbReference type="SAM" id="MobiDB-lite"/>
    </source>
</evidence>
<proteinExistence type="predicted"/>
<gene>
    <name evidence="2" type="ORF">HETSPECPRED_008719</name>
</gene>
<feature type="compositionally biased region" description="Low complexity" evidence="1">
    <location>
        <begin position="205"/>
        <end position="222"/>
    </location>
</feature>
<dbReference type="Proteomes" id="UP000664521">
    <property type="component" value="Unassembled WGS sequence"/>
</dbReference>
<dbReference type="AlphaFoldDB" id="A0A8H3IYV7"/>
<feature type="compositionally biased region" description="Low complexity" evidence="1">
    <location>
        <begin position="101"/>
        <end position="113"/>
    </location>
</feature>
<feature type="compositionally biased region" description="Polar residues" evidence="1">
    <location>
        <begin position="307"/>
        <end position="317"/>
    </location>
</feature>
<comment type="caution">
    <text evidence="2">The sequence shown here is derived from an EMBL/GenBank/DDBJ whole genome shotgun (WGS) entry which is preliminary data.</text>
</comment>
<sequence length="352" mass="37324">MAPDLNSIPSSPLNQRQTSTSFSRPTPELMAPPSISPNSAMQPFPSRESGSAGPSGSDNGPGPLRHPRPLTAADLHMQLEKEQEAVVNRLTRELSLLRQQTASVASTTSSTSTGLPDSTDHSGNHLISGPSHPTPSRRHRSSSSLSTRSVNTAATTASGLTAMSGSTVGTTGGVAGSTISGIAPARDSAMPRQTHAGDSLSRNGSVASRRSQASSPSLASSLYQGDQFPNLYPHRQSNPSLPYQQTFNPTSNRSSYTSSARYEEVTHHRAELEMVKRENENLRRRIRDLERSLSNRRQPEGDRLRSDSTSTGISVRSTAVGGAQDRSHTEHDEEDAVKVGESAGSIGVGGGH</sequence>
<feature type="region of interest" description="Disordered" evidence="1">
    <location>
        <begin position="100"/>
        <end position="151"/>
    </location>
</feature>
<dbReference type="CDD" id="cd14724">
    <property type="entry name" value="ZIP_Gal4-like_1"/>
    <property type="match status" value="1"/>
</dbReference>
<reference evidence="2" key="1">
    <citation type="submission" date="2021-03" db="EMBL/GenBank/DDBJ databases">
        <authorList>
            <person name="Tagirdzhanova G."/>
        </authorList>
    </citation>
    <scope>NUCLEOTIDE SEQUENCE</scope>
</reference>
<feature type="region of interest" description="Disordered" evidence="1">
    <location>
        <begin position="1"/>
        <end position="79"/>
    </location>
</feature>
<dbReference type="PANTHER" id="PTHR39610">
    <property type="entry name" value="BZIP DOMAIN-CONTAINING PROTEIN-RELATED"/>
    <property type="match status" value="1"/>
</dbReference>
<feature type="compositionally biased region" description="Basic and acidic residues" evidence="1">
    <location>
        <begin position="293"/>
        <end position="306"/>
    </location>
</feature>
<feature type="compositionally biased region" description="Polar residues" evidence="1">
    <location>
        <begin position="235"/>
        <end position="260"/>
    </location>
</feature>
<feature type="region of interest" description="Disordered" evidence="1">
    <location>
        <begin position="179"/>
        <end position="266"/>
    </location>
</feature>
<keyword evidence="3" id="KW-1185">Reference proteome</keyword>